<dbReference type="Proteomes" id="UP001567538">
    <property type="component" value="Unassembled WGS sequence"/>
</dbReference>
<evidence type="ECO:0000256" key="1">
    <source>
        <dbReference type="SAM" id="MobiDB-lite"/>
    </source>
</evidence>
<feature type="region of interest" description="Disordered" evidence="1">
    <location>
        <begin position="82"/>
        <end position="102"/>
    </location>
</feature>
<evidence type="ECO:0000313" key="2">
    <source>
        <dbReference type="EMBL" id="KAL1563596.1"/>
    </source>
</evidence>
<gene>
    <name evidence="2" type="ORF">AAHA92_06044</name>
</gene>
<protein>
    <submittedName>
        <fullName evidence="2">Zinc finger BED domain-containing protein RICESLEEPER 2-like</fullName>
    </submittedName>
</protein>
<dbReference type="EMBL" id="JBEAFC010000003">
    <property type="protein sequence ID" value="KAL1563596.1"/>
    <property type="molecule type" value="Genomic_DNA"/>
</dbReference>
<keyword evidence="3" id="KW-1185">Reference proteome</keyword>
<proteinExistence type="predicted"/>
<accession>A0ABD1I4D7</accession>
<organism evidence="2 3">
    <name type="scientific">Salvia divinorum</name>
    <name type="common">Maria pastora</name>
    <name type="synonym">Diviner's sage</name>
    <dbReference type="NCBI Taxonomy" id="28513"/>
    <lineage>
        <taxon>Eukaryota</taxon>
        <taxon>Viridiplantae</taxon>
        <taxon>Streptophyta</taxon>
        <taxon>Embryophyta</taxon>
        <taxon>Tracheophyta</taxon>
        <taxon>Spermatophyta</taxon>
        <taxon>Magnoliopsida</taxon>
        <taxon>eudicotyledons</taxon>
        <taxon>Gunneridae</taxon>
        <taxon>Pentapetalae</taxon>
        <taxon>asterids</taxon>
        <taxon>lamiids</taxon>
        <taxon>Lamiales</taxon>
        <taxon>Lamiaceae</taxon>
        <taxon>Nepetoideae</taxon>
        <taxon>Mentheae</taxon>
        <taxon>Salviinae</taxon>
        <taxon>Salvia</taxon>
        <taxon>Salvia subgen. Calosphace</taxon>
    </lineage>
</organism>
<sequence>MPGKRAIQSRNESSLLPPPPPIRFYPSLHQSITPPPSLQPSTTPSNHPRWGLQLSTHAIVSSSTAVPPAVHPRPPAIHGGAFNCPPTPSSPAPRRCLQSSTHALQRSSYSDFSNCNMLNNEGETVGDTIENNAIEDTPLEDPHDKGEAKKRKTMEKRLEKYLKEDIESEILEDVEKIERGIALLSTQGSTN</sequence>
<evidence type="ECO:0000313" key="3">
    <source>
        <dbReference type="Proteomes" id="UP001567538"/>
    </source>
</evidence>
<feature type="region of interest" description="Disordered" evidence="1">
    <location>
        <begin position="133"/>
        <end position="152"/>
    </location>
</feature>
<comment type="caution">
    <text evidence="2">The sequence shown here is derived from an EMBL/GenBank/DDBJ whole genome shotgun (WGS) entry which is preliminary data.</text>
</comment>
<reference evidence="2 3" key="1">
    <citation type="submission" date="2024-06" db="EMBL/GenBank/DDBJ databases">
        <title>A chromosome level genome sequence of Diviner's sage (Salvia divinorum).</title>
        <authorList>
            <person name="Ford S.A."/>
            <person name="Ro D.-K."/>
            <person name="Ness R.W."/>
            <person name="Phillips M.A."/>
        </authorList>
    </citation>
    <scope>NUCLEOTIDE SEQUENCE [LARGE SCALE GENOMIC DNA]</scope>
    <source>
        <strain evidence="2">SAF-2024a</strain>
        <tissue evidence="2">Leaf</tissue>
    </source>
</reference>
<feature type="region of interest" description="Disordered" evidence="1">
    <location>
        <begin position="1"/>
        <end position="52"/>
    </location>
</feature>
<dbReference type="AlphaFoldDB" id="A0ABD1I4D7"/>
<name>A0ABD1I4D7_SALDI</name>